<comment type="caution">
    <text evidence="2">The sequence shown here is derived from an EMBL/GenBank/DDBJ whole genome shotgun (WGS) entry which is preliminary data.</text>
</comment>
<dbReference type="EMBL" id="JAVRRA010024847">
    <property type="protein sequence ID" value="KAK5128101.1"/>
    <property type="molecule type" value="Genomic_DNA"/>
</dbReference>
<feature type="non-terminal residue" evidence="2">
    <location>
        <position position="108"/>
    </location>
</feature>
<organism evidence="2 3">
    <name type="scientific">Cryomyces antarcticus</name>
    <dbReference type="NCBI Taxonomy" id="329879"/>
    <lineage>
        <taxon>Eukaryota</taxon>
        <taxon>Fungi</taxon>
        <taxon>Dikarya</taxon>
        <taxon>Ascomycota</taxon>
        <taxon>Pezizomycotina</taxon>
        <taxon>Dothideomycetes</taxon>
        <taxon>Dothideomycetes incertae sedis</taxon>
        <taxon>Cryomyces</taxon>
    </lineage>
</organism>
<evidence type="ECO:0000313" key="3">
    <source>
        <dbReference type="Proteomes" id="UP001357485"/>
    </source>
</evidence>
<name>A0ABR0KT14_9PEZI</name>
<evidence type="ECO:0000313" key="2">
    <source>
        <dbReference type="EMBL" id="KAK5128101.1"/>
    </source>
</evidence>
<accession>A0ABR0KT14</accession>
<keyword evidence="1" id="KW-0732">Signal</keyword>
<dbReference type="Proteomes" id="UP001357485">
    <property type="component" value="Unassembled WGS sequence"/>
</dbReference>
<reference evidence="2 3" key="1">
    <citation type="submission" date="2023-08" db="EMBL/GenBank/DDBJ databases">
        <title>Black Yeasts Isolated from many extreme environments.</title>
        <authorList>
            <person name="Coleine C."/>
            <person name="Stajich J.E."/>
            <person name="Selbmann L."/>
        </authorList>
    </citation>
    <scope>NUCLEOTIDE SEQUENCE [LARGE SCALE GENOMIC DNA]</scope>
    <source>
        <strain evidence="2 3">CCFEE 536</strain>
    </source>
</reference>
<proteinExistence type="predicted"/>
<evidence type="ECO:0000256" key="1">
    <source>
        <dbReference type="SAM" id="SignalP"/>
    </source>
</evidence>
<sequence length="108" mass="11068">MKTSSIIAVPSMAISSVIAVPTGGSSGAPTCSSSQAISCRNTKMTTTNDKSLVSALNGISLLSGRTGVGLCASCSHQSPVRSTSTSQALAEKELLMLMTMTMHRQPGY</sequence>
<gene>
    <name evidence="2" type="ORF">LTR16_002708</name>
</gene>
<feature type="signal peptide" evidence="1">
    <location>
        <begin position="1"/>
        <end position="19"/>
    </location>
</feature>
<keyword evidence="3" id="KW-1185">Reference proteome</keyword>
<protein>
    <recommendedName>
        <fullName evidence="4">Secreted protein</fullName>
    </recommendedName>
</protein>
<evidence type="ECO:0008006" key="4">
    <source>
        <dbReference type="Google" id="ProtNLM"/>
    </source>
</evidence>
<feature type="chain" id="PRO_5047167261" description="Secreted protein" evidence="1">
    <location>
        <begin position="20"/>
        <end position="108"/>
    </location>
</feature>